<comment type="caution">
    <text evidence="3">The sequence shown here is derived from an EMBL/GenBank/DDBJ whole genome shotgun (WGS) entry which is preliminary data.</text>
</comment>
<evidence type="ECO:0000256" key="1">
    <source>
        <dbReference type="SAM" id="SignalP"/>
    </source>
</evidence>
<dbReference type="Pfam" id="PF13435">
    <property type="entry name" value="Cytochrome_C554"/>
    <property type="match status" value="1"/>
</dbReference>
<dbReference type="EMBL" id="MFNF01000001">
    <property type="protein sequence ID" value="OGH04882.1"/>
    <property type="molecule type" value="Genomic_DNA"/>
</dbReference>
<protein>
    <recommendedName>
        <fullName evidence="2">Cytochrome c-552/4 domain-containing protein</fullName>
    </recommendedName>
</protein>
<dbReference type="AlphaFoldDB" id="A0A1F6H3E0"/>
<evidence type="ECO:0000259" key="2">
    <source>
        <dbReference type="Pfam" id="PF13435"/>
    </source>
</evidence>
<sequence>MYLSPFALALLLLLWPGSGFAALPKYMGVARCQTCHEVPPSVVFGRWAESSHAKAYKTLGTDKAKTLAQPLGVKDPQNSPACLVCHTTAYGEKPWRYSPSFTLEEGVGCEACHGAGQKYARFEVMSKVAMLRQRKPEQGAKFAAEFGLHYRGREGCASCHGQGRSAEGKNYRCPAEKPLDLEVALPLIRHWR</sequence>
<evidence type="ECO:0000313" key="4">
    <source>
        <dbReference type="Proteomes" id="UP000177583"/>
    </source>
</evidence>
<feature type="signal peptide" evidence="1">
    <location>
        <begin position="1"/>
        <end position="21"/>
    </location>
</feature>
<accession>A0A1F6H3E0</accession>
<dbReference type="Gene3D" id="1.10.1130.10">
    <property type="entry name" value="Flavocytochrome C3, Chain A"/>
    <property type="match status" value="1"/>
</dbReference>
<dbReference type="SUPFAM" id="SSF48695">
    <property type="entry name" value="Multiheme cytochromes"/>
    <property type="match status" value="1"/>
</dbReference>
<dbReference type="InterPro" id="IPR036280">
    <property type="entry name" value="Multihaem_cyt_sf"/>
</dbReference>
<organism evidence="3 4">
    <name type="scientific">Candidatus Lambdaproteobacteria bacterium RIFOXYD2_FULL_56_26</name>
    <dbReference type="NCBI Taxonomy" id="1817773"/>
    <lineage>
        <taxon>Bacteria</taxon>
        <taxon>Pseudomonadati</taxon>
        <taxon>Pseudomonadota</taxon>
        <taxon>Candidatus Lambdaproteobacteria</taxon>
    </lineage>
</organism>
<proteinExistence type="predicted"/>
<gene>
    <name evidence="3" type="ORF">A2557_07850</name>
</gene>
<dbReference type="Proteomes" id="UP000177583">
    <property type="component" value="Unassembled WGS sequence"/>
</dbReference>
<evidence type="ECO:0000313" key="3">
    <source>
        <dbReference type="EMBL" id="OGH04882.1"/>
    </source>
</evidence>
<feature type="domain" description="Cytochrome c-552/4" evidence="2">
    <location>
        <begin position="32"/>
        <end position="114"/>
    </location>
</feature>
<feature type="chain" id="PRO_5009524910" description="Cytochrome c-552/4 domain-containing protein" evidence="1">
    <location>
        <begin position="22"/>
        <end position="192"/>
    </location>
</feature>
<name>A0A1F6H3E0_9PROT</name>
<reference evidence="3 4" key="1">
    <citation type="journal article" date="2016" name="Nat. Commun.">
        <title>Thousands of microbial genomes shed light on interconnected biogeochemical processes in an aquifer system.</title>
        <authorList>
            <person name="Anantharaman K."/>
            <person name="Brown C.T."/>
            <person name="Hug L.A."/>
            <person name="Sharon I."/>
            <person name="Castelle C.J."/>
            <person name="Probst A.J."/>
            <person name="Thomas B.C."/>
            <person name="Singh A."/>
            <person name="Wilkins M.J."/>
            <person name="Karaoz U."/>
            <person name="Brodie E.L."/>
            <person name="Williams K.H."/>
            <person name="Hubbard S.S."/>
            <person name="Banfield J.F."/>
        </authorList>
    </citation>
    <scope>NUCLEOTIDE SEQUENCE [LARGE SCALE GENOMIC DNA]</scope>
</reference>
<dbReference type="InterPro" id="IPR023155">
    <property type="entry name" value="Cyt_c-552/4"/>
</dbReference>
<keyword evidence="1" id="KW-0732">Signal</keyword>